<evidence type="ECO:0000313" key="3">
    <source>
        <dbReference type="Proteomes" id="UP000182489"/>
    </source>
</evidence>
<dbReference type="Gene3D" id="1.10.3210.10">
    <property type="entry name" value="Hypothetical protein af1432"/>
    <property type="match status" value="1"/>
</dbReference>
<dbReference type="EMBL" id="FPKH01000011">
    <property type="protein sequence ID" value="SFY32110.1"/>
    <property type="molecule type" value="Genomic_DNA"/>
</dbReference>
<dbReference type="AlphaFoldDB" id="A0AB38CH55"/>
<accession>A0AB38CH55</accession>
<dbReference type="GO" id="GO:0008081">
    <property type="term" value="F:phosphoric diester hydrolase activity"/>
    <property type="evidence" value="ECO:0007669"/>
    <property type="project" value="UniProtKB-ARBA"/>
</dbReference>
<sequence>MKIRRIYAGELALGVALPWDVHGETGSLLARLGHVISSENQIALLLARGVIADTSADVPRTATEAPSALRMLNLVTAGLALVLPVIAAGQEDSHASLAPLAQLVEEAVALDADVALACILHNQGAGDFAVRHSVDTAVITALLARALKLDDGVIRSVVLAALSMNVGMLERHADFQHKAGPLDAQERAYLRAHPQAGVDLLRAAGVTDAVWLQAVLQHHENIDGSGYPLGTQGEAIGIGARLIMLADRYCARVSKRSYRQPLLPNVALREMLMADKATLDAPLASLLVRELGIYPVGTFVKLLNGEVGVVTRKGLNATTPHVQSLVGPRGARLDVPLRRDTRVDLHAIREVLSAEQAGLQFRPDQLWGRSARV</sequence>
<gene>
    <name evidence="2" type="ORF">SAMN03097694_0173</name>
</gene>
<dbReference type="SUPFAM" id="SSF109604">
    <property type="entry name" value="HD-domain/PDEase-like"/>
    <property type="match status" value="1"/>
</dbReference>
<dbReference type="PANTHER" id="PTHR43155">
    <property type="entry name" value="CYCLIC DI-GMP PHOSPHODIESTERASE PA4108-RELATED"/>
    <property type="match status" value="1"/>
</dbReference>
<evidence type="ECO:0000259" key="1">
    <source>
        <dbReference type="PROSITE" id="PS51832"/>
    </source>
</evidence>
<dbReference type="InterPro" id="IPR003607">
    <property type="entry name" value="HD/PDEase_dom"/>
</dbReference>
<dbReference type="PANTHER" id="PTHR43155:SF2">
    <property type="entry name" value="CYCLIC DI-GMP PHOSPHODIESTERASE PA4108"/>
    <property type="match status" value="1"/>
</dbReference>
<dbReference type="Proteomes" id="UP000182489">
    <property type="component" value="Unassembled WGS sequence"/>
</dbReference>
<proteinExistence type="predicted"/>
<protein>
    <submittedName>
        <fullName evidence="2">HD-GYP domain, c-di-GMP phosphodiesterase class II (Or its inactivated variant)</fullName>
    </submittedName>
</protein>
<organism evidence="2 3">
    <name type="scientific">Janthinobacterium lividum</name>
    <dbReference type="NCBI Taxonomy" id="29581"/>
    <lineage>
        <taxon>Bacteria</taxon>
        <taxon>Pseudomonadati</taxon>
        <taxon>Pseudomonadota</taxon>
        <taxon>Betaproteobacteria</taxon>
        <taxon>Burkholderiales</taxon>
        <taxon>Oxalobacteraceae</taxon>
        <taxon>Janthinobacterium</taxon>
    </lineage>
</organism>
<reference evidence="2 3" key="1">
    <citation type="submission" date="2016-11" db="EMBL/GenBank/DDBJ databases">
        <authorList>
            <person name="Varghese N."/>
            <person name="Submissions S."/>
        </authorList>
    </citation>
    <scope>NUCLEOTIDE SEQUENCE [LARGE SCALE GENOMIC DNA]</scope>
    <source>
        <strain evidence="2 3">NFR18</strain>
    </source>
</reference>
<dbReference type="CDD" id="cd00077">
    <property type="entry name" value="HDc"/>
    <property type="match status" value="1"/>
</dbReference>
<comment type="caution">
    <text evidence="2">The sequence shown here is derived from an EMBL/GenBank/DDBJ whole genome shotgun (WGS) entry which is preliminary data.</text>
</comment>
<dbReference type="Pfam" id="PF13487">
    <property type="entry name" value="HD_5"/>
    <property type="match status" value="1"/>
</dbReference>
<feature type="domain" description="HD-GYP" evidence="1">
    <location>
        <begin position="107"/>
        <end position="303"/>
    </location>
</feature>
<dbReference type="PROSITE" id="PS51832">
    <property type="entry name" value="HD_GYP"/>
    <property type="match status" value="1"/>
</dbReference>
<evidence type="ECO:0000313" key="2">
    <source>
        <dbReference type="EMBL" id="SFY32110.1"/>
    </source>
</evidence>
<dbReference type="RefSeq" id="WP_254798701.1">
    <property type="nucleotide sequence ID" value="NZ_FPKH01000011.1"/>
</dbReference>
<name>A0AB38CH55_9BURK</name>
<dbReference type="InterPro" id="IPR037522">
    <property type="entry name" value="HD_GYP_dom"/>
</dbReference>